<proteinExistence type="predicted"/>
<feature type="transmembrane region" description="Helical" evidence="1">
    <location>
        <begin position="39"/>
        <end position="60"/>
    </location>
</feature>
<evidence type="ECO:0000313" key="2">
    <source>
        <dbReference type="EMBL" id="MDC4181862.1"/>
    </source>
</evidence>
<gene>
    <name evidence="2" type="ORF">LNO68_01495</name>
</gene>
<keyword evidence="3" id="KW-1185">Reference proteome</keyword>
<evidence type="ECO:0000256" key="1">
    <source>
        <dbReference type="SAM" id="Phobius"/>
    </source>
</evidence>
<name>A0ABT5GA76_9MOLU</name>
<keyword evidence="1" id="KW-0472">Membrane</keyword>
<protein>
    <recommendedName>
        <fullName evidence="4">DUF3137 domain-containing protein</fullName>
    </recommendedName>
</protein>
<keyword evidence="1" id="KW-1133">Transmembrane helix</keyword>
<comment type="caution">
    <text evidence="2">The sequence shown here is derived from an EMBL/GenBank/DDBJ whole genome shotgun (WGS) entry which is preliminary data.</text>
</comment>
<dbReference type="Proteomes" id="UP001220940">
    <property type="component" value="Unassembled WGS sequence"/>
</dbReference>
<feature type="transmembrane region" description="Helical" evidence="1">
    <location>
        <begin position="12"/>
        <end position="33"/>
    </location>
</feature>
<sequence>MVPKILNPKLKRIILYICWFLLVTPLISTYFLLNYKYVLIAMYVICYILSFIIYLVHYILHIKARDKLNSEYSFSAIATGLKKTKKLKIKKTSDDFINKQTIKSIIKSSDDGIENLDKKFDQKDFYQEYDLTNENNEEIKISCLEFCKPKRSLNYPYNYDCYYWIELKNLSEDDFVLLNNKETNALGFTKYLTNNLHKEQKEKFFLYCKNNNFDLNKIFKDQILNDLLFKKETMNVNLVNKNQKTFLLLRMSFNLFNLYYGSDYTNELIYNELVIQRIENIKMVSDLLYSLRECFNDLANN</sequence>
<dbReference type="RefSeq" id="WP_255034693.1">
    <property type="nucleotide sequence ID" value="NZ_CP101414.1"/>
</dbReference>
<organism evidence="2 3">
    <name type="scientific">Mycoplasma bradburyae</name>
    <dbReference type="NCBI Taxonomy" id="2963128"/>
    <lineage>
        <taxon>Bacteria</taxon>
        <taxon>Bacillati</taxon>
        <taxon>Mycoplasmatota</taxon>
        <taxon>Mollicutes</taxon>
        <taxon>Mycoplasmataceae</taxon>
        <taxon>Mycoplasma</taxon>
    </lineage>
</organism>
<reference evidence="2" key="1">
    <citation type="submission" date="2021-11" db="EMBL/GenBank/DDBJ databases">
        <title>Description of Mycoplasma bradburyaesp. nov.from sea birds: a tribute to a great mycoplasmologist.</title>
        <authorList>
            <person name="Ramirez A.S."/>
            <person name="Poveda C."/>
            <person name="Suarez-Perez A."/>
            <person name="Rosales R.S."/>
            <person name="Dijkman R."/>
            <person name="Feberwee A."/>
            <person name="Spergser J."/>
            <person name="Szostak M.P."/>
            <person name="Ressel L."/>
            <person name="Calabuig P."/>
            <person name="Catania S."/>
            <person name="Gobbo F."/>
            <person name="Timofte D."/>
            <person name="Poveda J.B."/>
        </authorList>
    </citation>
    <scope>NUCLEOTIDE SEQUENCE [LARGE SCALE GENOMIC DNA]</scope>
    <source>
        <strain evidence="2">T158</strain>
    </source>
</reference>
<evidence type="ECO:0000313" key="3">
    <source>
        <dbReference type="Proteomes" id="UP001220940"/>
    </source>
</evidence>
<evidence type="ECO:0008006" key="4">
    <source>
        <dbReference type="Google" id="ProtNLM"/>
    </source>
</evidence>
<keyword evidence="1" id="KW-0812">Transmembrane</keyword>
<accession>A0ABT5GA76</accession>
<dbReference type="EMBL" id="JAJHZM010000007">
    <property type="protein sequence ID" value="MDC4181862.1"/>
    <property type="molecule type" value="Genomic_DNA"/>
</dbReference>